<protein>
    <submittedName>
        <fullName evidence="1">Phytanoyl-dioxygenase family protein</fullName>
    </submittedName>
</protein>
<proteinExistence type="predicted"/>
<gene>
    <name evidence="1" type="ORF">SPI_00451</name>
</gene>
<name>A0A168A502_9HYPO</name>
<keyword evidence="1" id="KW-0560">Oxidoreductase</keyword>
<dbReference type="PANTHER" id="PTHR40470:SF1">
    <property type="entry name" value="PHYTANOYL-COA DIOXYGENASE FAMILY PROTEIN (AFU_ORTHOLOGUE AFUA_2G15850)"/>
    <property type="match status" value="1"/>
</dbReference>
<organism evidence="1 2">
    <name type="scientific">Niveomyces insectorum RCEF 264</name>
    <dbReference type="NCBI Taxonomy" id="1081102"/>
    <lineage>
        <taxon>Eukaryota</taxon>
        <taxon>Fungi</taxon>
        <taxon>Dikarya</taxon>
        <taxon>Ascomycota</taxon>
        <taxon>Pezizomycotina</taxon>
        <taxon>Sordariomycetes</taxon>
        <taxon>Hypocreomycetidae</taxon>
        <taxon>Hypocreales</taxon>
        <taxon>Cordycipitaceae</taxon>
        <taxon>Niveomyces</taxon>
    </lineage>
</organism>
<dbReference type="SUPFAM" id="SSF51197">
    <property type="entry name" value="Clavaminate synthase-like"/>
    <property type="match status" value="1"/>
</dbReference>
<accession>A0A168A502</accession>
<dbReference type="AlphaFoldDB" id="A0A168A502"/>
<dbReference type="InterPro" id="IPR008775">
    <property type="entry name" value="Phytyl_CoA_dOase-like"/>
</dbReference>
<dbReference type="Pfam" id="PF05721">
    <property type="entry name" value="PhyH"/>
    <property type="match status" value="1"/>
</dbReference>
<dbReference type="Proteomes" id="UP000076874">
    <property type="component" value="Unassembled WGS sequence"/>
</dbReference>
<comment type="caution">
    <text evidence="1">The sequence shown here is derived from an EMBL/GenBank/DDBJ whole genome shotgun (WGS) entry which is preliminary data.</text>
</comment>
<reference evidence="1 2" key="1">
    <citation type="journal article" date="2016" name="Genome Biol. Evol.">
        <title>Divergent and convergent evolution of fungal pathogenicity.</title>
        <authorList>
            <person name="Shang Y."/>
            <person name="Xiao G."/>
            <person name="Zheng P."/>
            <person name="Cen K."/>
            <person name="Zhan S."/>
            <person name="Wang C."/>
        </authorList>
    </citation>
    <scope>NUCLEOTIDE SEQUENCE [LARGE SCALE GENOMIC DNA]</scope>
    <source>
        <strain evidence="1 2">RCEF 264</strain>
    </source>
</reference>
<evidence type="ECO:0000313" key="1">
    <source>
        <dbReference type="EMBL" id="OAA68256.1"/>
    </source>
</evidence>
<dbReference type="PANTHER" id="PTHR40470">
    <property type="entry name" value="PHYTANOYL-COA DIOXYGENASE FAMILY PROTEIN (AFU_ORTHOLOGUE AFUA_2G15850)"/>
    <property type="match status" value="1"/>
</dbReference>
<keyword evidence="2" id="KW-1185">Reference proteome</keyword>
<dbReference type="OrthoDB" id="2106152at2759"/>
<sequence length="327" mass="35396">MATEDDLLTRFNKDGFVVIPSLVKGDDLTTLQEAATRTANKARAGDWPYVRTVGKQFPPWDRWDRPAAQAAAAAQDGGIWGVQHLMHPDLGPDAAVFTRSYFAEGGALDVAKRLLASRSGDGGESDGGGGGGDKSDDVLVLELYNMLVRPDYRDFALRWHRDDIPPDTPADAELARLRAPAWHAQWNLALWTDDSLVVVPGSHRRARTAAERAADPYADVLPVQAEAAAMVVHLQPGDAVFYNNNILHRGVYKTAVARATLHGSVGHVGGSRQRARNVLQHGVGAWVDRINLSGLTTAAERARAAGMRDRLVRLGQASGDVGYSLRE</sequence>
<evidence type="ECO:0000313" key="2">
    <source>
        <dbReference type="Proteomes" id="UP000076874"/>
    </source>
</evidence>
<dbReference type="EMBL" id="AZHD01000001">
    <property type="protein sequence ID" value="OAA68256.1"/>
    <property type="molecule type" value="Genomic_DNA"/>
</dbReference>
<dbReference type="GO" id="GO:0051213">
    <property type="term" value="F:dioxygenase activity"/>
    <property type="evidence" value="ECO:0007669"/>
    <property type="project" value="UniProtKB-KW"/>
</dbReference>
<dbReference type="STRING" id="1081102.A0A168A502"/>
<keyword evidence="1" id="KW-0223">Dioxygenase</keyword>
<dbReference type="Gene3D" id="2.60.120.620">
    <property type="entry name" value="q2cbj1_9rhob like domain"/>
    <property type="match status" value="1"/>
</dbReference>